<proteinExistence type="predicted"/>
<organism evidence="1 2">
    <name type="scientific">Aspergillus thermomutatus</name>
    <name type="common">Neosartorya pseudofischeri</name>
    <dbReference type="NCBI Taxonomy" id="41047"/>
    <lineage>
        <taxon>Eukaryota</taxon>
        <taxon>Fungi</taxon>
        <taxon>Dikarya</taxon>
        <taxon>Ascomycota</taxon>
        <taxon>Pezizomycotina</taxon>
        <taxon>Eurotiomycetes</taxon>
        <taxon>Eurotiomycetidae</taxon>
        <taxon>Eurotiales</taxon>
        <taxon>Aspergillaceae</taxon>
        <taxon>Aspergillus</taxon>
        <taxon>Aspergillus subgen. Fumigati</taxon>
    </lineage>
</organism>
<comment type="caution">
    <text evidence="1">The sequence shown here is derived from an EMBL/GenBank/DDBJ whole genome shotgun (WGS) entry which is preliminary data.</text>
</comment>
<reference evidence="1" key="1">
    <citation type="submission" date="2018-08" db="EMBL/GenBank/DDBJ databases">
        <title>Draft genome sequence of azole-resistant Aspergillus thermomutatus (Neosartorya pseudofischeri) strain HMR AF 39, isolated from a human nasal aspirate.</title>
        <authorList>
            <person name="Parent-Michaud M."/>
            <person name="Dufresne P.J."/>
            <person name="Fournier E."/>
            <person name="Martineau C."/>
            <person name="Moreira S."/>
            <person name="Perkins V."/>
            <person name="De Repentigny L."/>
            <person name="Dufresne S.F."/>
        </authorList>
    </citation>
    <scope>NUCLEOTIDE SEQUENCE [LARGE SCALE GENOMIC DNA]</scope>
    <source>
        <strain evidence="1">HMR AF 39</strain>
    </source>
</reference>
<dbReference type="AlphaFoldDB" id="A0A397FZ23"/>
<evidence type="ECO:0000313" key="2">
    <source>
        <dbReference type="Proteomes" id="UP000215305"/>
    </source>
</evidence>
<dbReference type="OrthoDB" id="4508185at2759"/>
<dbReference type="VEuPathDB" id="FungiDB:CDV56_100432"/>
<dbReference type="RefSeq" id="XP_026609453.1">
    <property type="nucleotide sequence ID" value="XM_026754051.1"/>
</dbReference>
<keyword evidence="2" id="KW-1185">Reference proteome</keyword>
<dbReference type="Proteomes" id="UP000215305">
    <property type="component" value="Unassembled WGS sequence"/>
</dbReference>
<accession>A0A397FZ23</accession>
<gene>
    <name evidence="1" type="ORF">CDV56_100432</name>
</gene>
<dbReference type="EMBL" id="NKHU02000562">
    <property type="protein sequence ID" value="RHZ43059.1"/>
    <property type="molecule type" value="Genomic_DNA"/>
</dbReference>
<evidence type="ECO:0000313" key="1">
    <source>
        <dbReference type="EMBL" id="RHZ43059.1"/>
    </source>
</evidence>
<sequence>MVLNECHHGLTLNPLVRTPADPCQYGAPYPAIWGRKSRWEFNTTWHSLITMRSNRRIHRNRFKNIWKSGLTADLGVTNTINAASGGRRLSHATHEIPSCWHQRCISARHATSGTIIMVVPPGAANAGTMNNMLLPLPVGITATIGLSPH</sequence>
<name>A0A397FZ23_ASPTH</name>
<dbReference type="GeneID" id="38122406"/>
<protein>
    <submittedName>
        <fullName evidence="1">Uncharacterized protein</fullName>
    </submittedName>
</protein>